<evidence type="ECO:0000256" key="2">
    <source>
        <dbReference type="SAM" id="SignalP"/>
    </source>
</evidence>
<evidence type="ECO:0000313" key="4">
    <source>
        <dbReference type="Proteomes" id="UP000518752"/>
    </source>
</evidence>
<gene>
    <name evidence="3" type="ORF">D9757_004838</name>
</gene>
<dbReference type="EMBL" id="JAACJN010000028">
    <property type="protein sequence ID" value="KAF5388636.1"/>
    <property type="molecule type" value="Genomic_DNA"/>
</dbReference>
<feature type="region of interest" description="Disordered" evidence="1">
    <location>
        <begin position="601"/>
        <end position="661"/>
    </location>
</feature>
<comment type="caution">
    <text evidence="3">The sequence shown here is derived from an EMBL/GenBank/DDBJ whole genome shotgun (WGS) entry which is preliminary data.</text>
</comment>
<dbReference type="SUPFAM" id="SSF49870">
    <property type="entry name" value="Osmotin, thaumatin-like protein"/>
    <property type="match status" value="1"/>
</dbReference>
<dbReference type="InterPro" id="IPR029006">
    <property type="entry name" value="ADF-H/Gelsolin-like_dom_sf"/>
</dbReference>
<evidence type="ECO:0000313" key="3">
    <source>
        <dbReference type="EMBL" id="KAF5388636.1"/>
    </source>
</evidence>
<accession>A0A8H5HS79</accession>
<organism evidence="3 4">
    <name type="scientific">Collybiopsis confluens</name>
    <dbReference type="NCBI Taxonomy" id="2823264"/>
    <lineage>
        <taxon>Eukaryota</taxon>
        <taxon>Fungi</taxon>
        <taxon>Dikarya</taxon>
        <taxon>Basidiomycota</taxon>
        <taxon>Agaricomycotina</taxon>
        <taxon>Agaricomycetes</taxon>
        <taxon>Agaricomycetidae</taxon>
        <taxon>Agaricales</taxon>
        <taxon>Marasmiineae</taxon>
        <taxon>Omphalotaceae</taxon>
        <taxon>Collybiopsis</taxon>
    </lineage>
</organism>
<feature type="region of interest" description="Disordered" evidence="1">
    <location>
        <begin position="426"/>
        <end position="459"/>
    </location>
</feature>
<feature type="chain" id="PRO_5034046984" evidence="2">
    <location>
        <begin position="21"/>
        <end position="799"/>
    </location>
</feature>
<dbReference type="OrthoDB" id="2123378at2759"/>
<keyword evidence="2" id="KW-0732">Signal</keyword>
<dbReference type="Proteomes" id="UP000518752">
    <property type="component" value="Unassembled WGS sequence"/>
</dbReference>
<protein>
    <submittedName>
        <fullName evidence="3">Uncharacterized protein</fullName>
    </submittedName>
</protein>
<name>A0A8H5HS79_9AGAR</name>
<dbReference type="Gene3D" id="2.60.110.10">
    <property type="entry name" value="Thaumatin"/>
    <property type="match status" value="1"/>
</dbReference>
<sequence length="799" mass="89470">MSSVISLFSAVFLFVSSALAAPQLVRRTGDHLFTLVNNCPESVAPIFADTKCGYSPRCTDASSYIAAQPAIIAAGASRAVTVPASWVGRVFAQIDTCGELGEDCTMAEFNLDTGNEYTPQAYDISNIQGYTQSISVSAAGCDTVTCTDANCGCANAYPEGDMSGCVNDSPVRACTAGKEHWVYDYILSIVPLSVYTRKHTLRFCTHSMATVNISDVDSVQAAYESVLNQECNWILLRYGVENTDDLFLYASGSKGLAELKQGFEDLSVVHIAFYHEEFTQPRPGFALINYIPSFISGVRRGTFLTRNSGPSIHSPGAQLGLLFNHGVLELYSSRQTEYATLTIDDLANLTPFAIHQAVLKPEAVHNIQTPNFPSSPPPTLTSFDPSAQPMIFPINRSITEPPISPPITPQKSQNLISTILRRNRAKTDAPWDTGEAPPPPTPPKVPPKDTTSPPKQTVTDTIRPRAFTLSSAERRDSFADFAFISHSIQLSSASDENDGVLVEHPTLPTSRFSKPDGALFSIPVGPKWSQQTSYIPDPEERARRRQLAQEQRAAEEERARIQELERQERIKREKDQLKRQEEEEEAWRKAALEEELREISAQRKEKERRDREEEEQMKQEIEMRKEADRQRRVREHEKSEKWRQQLAREAEAGKKKEAETRKRMDAVRKIKLGEMVKEVKKEVRSTGSASAWATIQSCENLVWRRRYIKLVGSKIVLYRSPKPISIAVRQDMNQILEEVELRGTIAGLREPNEGFEELGAIPHSFAIEFKDGREPWSMFGDTEEEKIKMLGMLQYAAGL</sequence>
<evidence type="ECO:0000256" key="1">
    <source>
        <dbReference type="SAM" id="MobiDB-lite"/>
    </source>
</evidence>
<dbReference type="Gene3D" id="3.40.20.10">
    <property type="entry name" value="Severin"/>
    <property type="match status" value="1"/>
</dbReference>
<feature type="region of interest" description="Disordered" evidence="1">
    <location>
        <begin position="527"/>
        <end position="559"/>
    </location>
</feature>
<feature type="signal peptide" evidence="2">
    <location>
        <begin position="1"/>
        <end position="20"/>
    </location>
</feature>
<keyword evidence="4" id="KW-1185">Reference proteome</keyword>
<reference evidence="3 4" key="1">
    <citation type="journal article" date="2020" name="ISME J.">
        <title>Uncovering the hidden diversity of litter-decomposition mechanisms in mushroom-forming fungi.</title>
        <authorList>
            <person name="Floudas D."/>
            <person name="Bentzer J."/>
            <person name="Ahren D."/>
            <person name="Johansson T."/>
            <person name="Persson P."/>
            <person name="Tunlid A."/>
        </authorList>
    </citation>
    <scope>NUCLEOTIDE SEQUENCE [LARGE SCALE GENOMIC DNA]</scope>
    <source>
        <strain evidence="3 4">CBS 406.79</strain>
    </source>
</reference>
<feature type="compositionally biased region" description="Pro residues" evidence="1">
    <location>
        <begin position="436"/>
        <end position="445"/>
    </location>
</feature>
<dbReference type="InterPro" id="IPR037176">
    <property type="entry name" value="Osmotin/thaumatin-like_sf"/>
</dbReference>
<dbReference type="CDD" id="cd00821">
    <property type="entry name" value="PH"/>
    <property type="match status" value="1"/>
</dbReference>
<proteinExistence type="predicted"/>
<dbReference type="AlphaFoldDB" id="A0A8H5HS79"/>